<feature type="region of interest" description="Disordered" evidence="1">
    <location>
        <begin position="1"/>
        <end position="33"/>
    </location>
</feature>
<feature type="non-terminal residue" evidence="2">
    <location>
        <position position="33"/>
    </location>
</feature>
<organism evidence="2 3">
    <name type="scientific">Trifolium medium</name>
    <dbReference type="NCBI Taxonomy" id="97028"/>
    <lineage>
        <taxon>Eukaryota</taxon>
        <taxon>Viridiplantae</taxon>
        <taxon>Streptophyta</taxon>
        <taxon>Embryophyta</taxon>
        <taxon>Tracheophyta</taxon>
        <taxon>Spermatophyta</taxon>
        <taxon>Magnoliopsida</taxon>
        <taxon>eudicotyledons</taxon>
        <taxon>Gunneridae</taxon>
        <taxon>Pentapetalae</taxon>
        <taxon>rosids</taxon>
        <taxon>fabids</taxon>
        <taxon>Fabales</taxon>
        <taxon>Fabaceae</taxon>
        <taxon>Papilionoideae</taxon>
        <taxon>50 kb inversion clade</taxon>
        <taxon>NPAAA clade</taxon>
        <taxon>Hologalegina</taxon>
        <taxon>IRL clade</taxon>
        <taxon>Trifolieae</taxon>
        <taxon>Trifolium</taxon>
    </lineage>
</organism>
<feature type="compositionally biased region" description="Basic and acidic residues" evidence="1">
    <location>
        <begin position="12"/>
        <end position="33"/>
    </location>
</feature>
<evidence type="ECO:0000313" key="2">
    <source>
        <dbReference type="EMBL" id="MCI39744.1"/>
    </source>
</evidence>
<dbReference type="Proteomes" id="UP000265520">
    <property type="component" value="Unassembled WGS sequence"/>
</dbReference>
<keyword evidence="3" id="KW-1185">Reference proteome</keyword>
<evidence type="ECO:0000256" key="1">
    <source>
        <dbReference type="SAM" id="MobiDB-lite"/>
    </source>
</evidence>
<dbReference type="EMBL" id="LXQA010271116">
    <property type="protein sequence ID" value="MCI39744.1"/>
    <property type="molecule type" value="Genomic_DNA"/>
</dbReference>
<comment type="caution">
    <text evidence="2">The sequence shown here is derived from an EMBL/GenBank/DDBJ whole genome shotgun (WGS) entry which is preliminary data.</text>
</comment>
<protein>
    <submittedName>
        <fullName evidence="2">Uncharacterized protein</fullName>
    </submittedName>
</protein>
<dbReference type="AlphaFoldDB" id="A0A392RUL4"/>
<name>A0A392RUL4_9FABA</name>
<proteinExistence type="predicted"/>
<evidence type="ECO:0000313" key="3">
    <source>
        <dbReference type="Proteomes" id="UP000265520"/>
    </source>
</evidence>
<accession>A0A392RUL4</accession>
<sequence length="33" mass="3839">MRRGGELGQEAQGRRGELVREKSKESLRNRRAK</sequence>
<reference evidence="2 3" key="1">
    <citation type="journal article" date="2018" name="Front. Plant Sci.">
        <title>Red Clover (Trifolium pratense) and Zigzag Clover (T. medium) - A Picture of Genomic Similarities and Differences.</title>
        <authorList>
            <person name="Dluhosova J."/>
            <person name="Istvanek J."/>
            <person name="Nedelnik J."/>
            <person name="Repkova J."/>
        </authorList>
    </citation>
    <scope>NUCLEOTIDE SEQUENCE [LARGE SCALE GENOMIC DNA]</scope>
    <source>
        <strain evidence="3">cv. 10/8</strain>
        <tissue evidence="2">Leaf</tissue>
    </source>
</reference>